<accession>A0A2L2TGK0</accession>
<keyword evidence="3" id="KW-1185">Reference proteome</keyword>
<reference evidence="3" key="1">
    <citation type="submission" date="2014-10" db="EMBL/GenBank/DDBJ databases">
        <authorList>
            <person name="King R."/>
        </authorList>
    </citation>
    <scope>NUCLEOTIDE SEQUENCE [LARGE SCALE GENOMIC DNA]</scope>
    <source>
        <strain evidence="3">A3/5</strain>
    </source>
</reference>
<dbReference type="EMBL" id="LN649231">
    <property type="protein sequence ID" value="CEI69119.1"/>
    <property type="molecule type" value="Genomic_DNA"/>
</dbReference>
<evidence type="ECO:0000313" key="2">
    <source>
        <dbReference type="EMBL" id="CEI69119.1"/>
    </source>
</evidence>
<dbReference type="AlphaFoldDB" id="A0A2L2TGK0"/>
<organism evidence="2 3">
    <name type="scientific">Fusarium venenatum</name>
    <dbReference type="NCBI Taxonomy" id="56646"/>
    <lineage>
        <taxon>Eukaryota</taxon>
        <taxon>Fungi</taxon>
        <taxon>Dikarya</taxon>
        <taxon>Ascomycota</taxon>
        <taxon>Pezizomycotina</taxon>
        <taxon>Sordariomycetes</taxon>
        <taxon>Hypocreomycetidae</taxon>
        <taxon>Hypocreales</taxon>
        <taxon>Nectriaceae</taxon>
        <taxon>Fusarium</taxon>
    </lineage>
</organism>
<evidence type="ECO:0000313" key="3">
    <source>
        <dbReference type="Proteomes" id="UP000245910"/>
    </source>
</evidence>
<feature type="compositionally biased region" description="Basic and acidic residues" evidence="1">
    <location>
        <begin position="20"/>
        <end position="50"/>
    </location>
</feature>
<evidence type="ECO:0000256" key="1">
    <source>
        <dbReference type="SAM" id="MobiDB-lite"/>
    </source>
</evidence>
<dbReference type="Proteomes" id="UP000245910">
    <property type="component" value="Chromosome III"/>
</dbReference>
<feature type="region of interest" description="Disordered" evidence="1">
    <location>
        <begin position="1"/>
        <end position="50"/>
    </location>
</feature>
<feature type="compositionally biased region" description="Basic and acidic residues" evidence="1">
    <location>
        <begin position="1"/>
        <end position="11"/>
    </location>
</feature>
<sequence>MKLIQGKDKLTKMTSNSEGKAVDRKSDQNAQRQDEGWTNEGTKRSLADGYTRKDATRVSLFAQSLDPKLQCSR</sequence>
<proteinExistence type="predicted"/>
<protein>
    <submittedName>
        <fullName evidence="2">Uncharacterized protein</fullName>
    </submittedName>
</protein>
<name>A0A2L2TGK0_9HYPO</name>